<proteinExistence type="predicted"/>
<dbReference type="CDD" id="cd00093">
    <property type="entry name" value="HTH_XRE"/>
    <property type="match status" value="1"/>
</dbReference>
<dbReference type="Pfam" id="PF12844">
    <property type="entry name" value="HTH_19"/>
    <property type="match status" value="1"/>
</dbReference>
<evidence type="ECO:0000313" key="3">
    <source>
        <dbReference type="Proteomes" id="UP001501343"/>
    </source>
</evidence>
<dbReference type="SUPFAM" id="SSF47413">
    <property type="entry name" value="lambda repressor-like DNA-binding domains"/>
    <property type="match status" value="1"/>
</dbReference>
<evidence type="ECO:0000259" key="1">
    <source>
        <dbReference type="PROSITE" id="PS50943"/>
    </source>
</evidence>
<dbReference type="SMART" id="SM00530">
    <property type="entry name" value="HTH_XRE"/>
    <property type="match status" value="1"/>
</dbReference>
<dbReference type="InterPro" id="IPR001387">
    <property type="entry name" value="Cro/C1-type_HTH"/>
</dbReference>
<accession>A0ABP5B475</accession>
<gene>
    <name evidence="2" type="ORF">GCM10009775_22870</name>
</gene>
<name>A0ABP5B475_9MICO</name>
<dbReference type="InterPro" id="IPR010982">
    <property type="entry name" value="Lambda_DNA-bd_dom_sf"/>
</dbReference>
<comment type="caution">
    <text evidence="2">The sequence shown here is derived from an EMBL/GenBank/DDBJ whole genome shotgun (WGS) entry which is preliminary data.</text>
</comment>
<reference evidence="3" key="1">
    <citation type="journal article" date="2019" name="Int. J. Syst. Evol. Microbiol.">
        <title>The Global Catalogue of Microorganisms (GCM) 10K type strain sequencing project: providing services to taxonomists for standard genome sequencing and annotation.</title>
        <authorList>
            <consortium name="The Broad Institute Genomics Platform"/>
            <consortium name="The Broad Institute Genome Sequencing Center for Infectious Disease"/>
            <person name="Wu L."/>
            <person name="Ma J."/>
        </authorList>
    </citation>
    <scope>NUCLEOTIDE SEQUENCE [LARGE SCALE GENOMIC DNA]</scope>
    <source>
        <strain evidence="3">JCM 14900</strain>
    </source>
</reference>
<protein>
    <recommendedName>
        <fullName evidence="1">HTH cro/C1-type domain-containing protein</fullName>
    </recommendedName>
</protein>
<keyword evidence="3" id="KW-1185">Reference proteome</keyword>
<feature type="domain" description="HTH cro/C1-type" evidence="1">
    <location>
        <begin position="29"/>
        <end position="70"/>
    </location>
</feature>
<dbReference type="PROSITE" id="PS50943">
    <property type="entry name" value="HTH_CROC1"/>
    <property type="match status" value="1"/>
</dbReference>
<dbReference type="RefSeq" id="WP_248148240.1">
    <property type="nucleotide sequence ID" value="NZ_BAAAOF010000004.1"/>
</dbReference>
<organism evidence="2 3">
    <name type="scientific">Microbacterium aoyamense</name>
    <dbReference type="NCBI Taxonomy" id="344166"/>
    <lineage>
        <taxon>Bacteria</taxon>
        <taxon>Bacillati</taxon>
        <taxon>Actinomycetota</taxon>
        <taxon>Actinomycetes</taxon>
        <taxon>Micrococcales</taxon>
        <taxon>Microbacteriaceae</taxon>
        <taxon>Microbacterium</taxon>
    </lineage>
</organism>
<dbReference type="Gene3D" id="1.10.260.40">
    <property type="entry name" value="lambda repressor-like DNA-binding domains"/>
    <property type="match status" value="1"/>
</dbReference>
<dbReference type="Proteomes" id="UP001501343">
    <property type="component" value="Unassembled WGS sequence"/>
</dbReference>
<dbReference type="EMBL" id="BAAAOF010000004">
    <property type="protein sequence ID" value="GAA1930235.1"/>
    <property type="molecule type" value="Genomic_DNA"/>
</dbReference>
<evidence type="ECO:0000313" key="2">
    <source>
        <dbReference type="EMBL" id="GAA1930235.1"/>
    </source>
</evidence>
<sequence>MARVASAAAAHVGARIAETRRTYTMTHDQLAATTGIDSSNIRSYESGRSLPNIHNLMRIAVALDVEPGRLLEGLTLDLFEPRAGSQRAG</sequence>